<evidence type="ECO:0000256" key="2">
    <source>
        <dbReference type="ARBA" id="ARBA00022475"/>
    </source>
</evidence>
<reference evidence="8 9" key="1">
    <citation type="submission" date="2023-09" db="EMBL/GenBank/DDBJ databases">
        <title>Complete Genome and Methylome dissection of Bacillus brevis NEB573 original source of BbsI restriction endonuclease.</title>
        <authorList>
            <person name="Fomenkov A."/>
            <person name="Roberts R.D."/>
        </authorList>
    </citation>
    <scope>NUCLEOTIDE SEQUENCE [LARGE SCALE GENOMIC DNA]</scope>
    <source>
        <strain evidence="8 9">NEB573</strain>
    </source>
</reference>
<evidence type="ECO:0000256" key="7">
    <source>
        <dbReference type="SAM" id="Phobius"/>
    </source>
</evidence>
<evidence type="ECO:0000256" key="4">
    <source>
        <dbReference type="ARBA" id="ARBA00022989"/>
    </source>
</evidence>
<evidence type="ECO:0000313" key="9">
    <source>
        <dbReference type="Proteomes" id="UP001256827"/>
    </source>
</evidence>
<proteinExistence type="inferred from homology"/>
<accession>A0ABY9T9Y3</accession>
<evidence type="ECO:0000313" key="8">
    <source>
        <dbReference type="EMBL" id="WNC15732.1"/>
    </source>
</evidence>
<evidence type="ECO:0000256" key="1">
    <source>
        <dbReference type="ARBA" id="ARBA00004651"/>
    </source>
</evidence>
<dbReference type="InterPro" id="IPR000390">
    <property type="entry name" value="Small_drug/metabolite_transptr"/>
</dbReference>
<gene>
    <name evidence="8" type="ORF">RGB73_05195</name>
</gene>
<evidence type="ECO:0000256" key="3">
    <source>
        <dbReference type="ARBA" id="ARBA00022692"/>
    </source>
</evidence>
<dbReference type="PANTHER" id="PTHR30561:SF7">
    <property type="entry name" value="GUANIDINIUM EFFLUX SYSTEM SUBUNIT GDNC-RELATED"/>
    <property type="match status" value="1"/>
</dbReference>
<comment type="similarity">
    <text evidence="6">Belongs to the drug/metabolite transporter (DMT) superfamily. Small multidrug resistance (SMR) (TC 2.A.7.1) family.</text>
</comment>
<dbReference type="InterPro" id="IPR037185">
    <property type="entry name" value="EmrE-like"/>
</dbReference>
<feature type="transmembrane region" description="Helical" evidence="7">
    <location>
        <begin position="83"/>
        <end position="102"/>
    </location>
</feature>
<comment type="subcellular location">
    <subcellularLocation>
        <location evidence="1 6">Cell membrane</location>
        <topology evidence="1 6">Multi-pass membrane protein</topology>
    </subcellularLocation>
</comment>
<feature type="transmembrane region" description="Helical" evidence="7">
    <location>
        <begin position="29"/>
        <end position="49"/>
    </location>
</feature>
<keyword evidence="9" id="KW-1185">Reference proteome</keyword>
<sequence>MGKNWLLVVIAAVFEVVWVAGLKHADSVLTWAITAVAILISFGVLIYSGKRLPTSTVYAVFVGLGTAGTVICEMVLFGEPFSWAKVVLIAVLLAGIIGLKLVTHEHEDPRKEGEAA</sequence>
<evidence type="ECO:0000256" key="5">
    <source>
        <dbReference type="ARBA" id="ARBA00023136"/>
    </source>
</evidence>
<name>A0ABY9T9Y3_BREBE</name>
<keyword evidence="5 7" id="KW-0472">Membrane</keyword>
<dbReference type="Gene3D" id="1.10.3730.20">
    <property type="match status" value="1"/>
</dbReference>
<dbReference type="RefSeq" id="WP_310769771.1">
    <property type="nucleotide sequence ID" value="NZ_CP134050.1"/>
</dbReference>
<feature type="transmembrane region" description="Helical" evidence="7">
    <location>
        <begin position="56"/>
        <end position="77"/>
    </location>
</feature>
<dbReference type="EMBL" id="CP134050">
    <property type="protein sequence ID" value="WNC15732.1"/>
    <property type="molecule type" value="Genomic_DNA"/>
</dbReference>
<dbReference type="PANTHER" id="PTHR30561">
    <property type="entry name" value="SMR FAMILY PROTON-DEPENDENT DRUG EFFLUX TRANSPORTER SUGE"/>
    <property type="match status" value="1"/>
</dbReference>
<dbReference type="Pfam" id="PF00893">
    <property type="entry name" value="Multi_Drug_Res"/>
    <property type="match status" value="1"/>
</dbReference>
<protein>
    <submittedName>
        <fullName evidence="8">Multidrug efflux SMR transporter</fullName>
    </submittedName>
</protein>
<keyword evidence="4 7" id="KW-1133">Transmembrane helix</keyword>
<organism evidence="8 9">
    <name type="scientific">Brevibacillus brevis</name>
    <name type="common">Bacillus brevis</name>
    <dbReference type="NCBI Taxonomy" id="1393"/>
    <lineage>
        <taxon>Bacteria</taxon>
        <taxon>Bacillati</taxon>
        <taxon>Bacillota</taxon>
        <taxon>Bacilli</taxon>
        <taxon>Bacillales</taxon>
        <taxon>Paenibacillaceae</taxon>
        <taxon>Brevibacillus</taxon>
    </lineage>
</organism>
<dbReference type="InterPro" id="IPR045324">
    <property type="entry name" value="Small_multidrug_res"/>
</dbReference>
<keyword evidence="3 6" id="KW-0812">Transmembrane</keyword>
<dbReference type="Proteomes" id="UP001256827">
    <property type="component" value="Chromosome"/>
</dbReference>
<dbReference type="SUPFAM" id="SSF103481">
    <property type="entry name" value="Multidrug resistance efflux transporter EmrE"/>
    <property type="match status" value="1"/>
</dbReference>
<evidence type="ECO:0000256" key="6">
    <source>
        <dbReference type="RuleBase" id="RU003942"/>
    </source>
</evidence>
<keyword evidence="2" id="KW-1003">Cell membrane</keyword>